<evidence type="ECO:0000256" key="5">
    <source>
        <dbReference type="SAM" id="MobiDB-lite"/>
    </source>
</evidence>
<sequence length="171" mass="18726">MTDGERLWTGIALSLFLHFSLALFHVSPPEDAPSFRAVLEMDEESTLTRGGTRQGTGLESSSPEDREEAEKLNQKRRAYLRYLDDVDDAIHARRLDSGDTSLIGVALCAFTIAPDGSFSEVRIVMSSGRPKLDASALRAVHAASGVVRRPEILGTAPIHVSLQVKYQYGLQ</sequence>
<keyword evidence="3" id="KW-1133">Transmembrane helix</keyword>
<dbReference type="Gene3D" id="3.30.1150.10">
    <property type="match status" value="1"/>
</dbReference>
<dbReference type="InterPro" id="IPR037682">
    <property type="entry name" value="TonB_C"/>
</dbReference>
<evidence type="ECO:0000256" key="3">
    <source>
        <dbReference type="ARBA" id="ARBA00022989"/>
    </source>
</evidence>
<evidence type="ECO:0000313" key="7">
    <source>
        <dbReference type="EMBL" id="HJD97684.1"/>
    </source>
</evidence>
<evidence type="ECO:0000259" key="6">
    <source>
        <dbReference type="Pfam" id="PF03544"/>
    </source>
</evidence>
<keyword evidence="4" id="KW-0472">Membrane</keyword>
<organism evidence="7 8">
    <name type="scientific">Mailhella massiliensis</name>
    <dbReference type="NCBI Taxonomy" id="1903261"/>
    <lineage>
        <taxon>Bacteria</taxon>
        <taxon>Pseudomonadati</taxon>
        <taxon>Thermodesulfobacteriota</taxon>
        <taxon>Desulfovibrionia</taxon>
        <taxon>Desulfovibrionales</taxon>
        <taxon>Desulfovibrionaceae</taxon>
        <taxon>Mailhella</taxon>
    </lineage>
</organism>
<dbReference type="NCBIfam" id="TIGR01352">
    <property type="entry name" value="tonB_Cterm"/>
    <property type="match status" value="1"/>
</dbReference>
<dbReference type="RefSeq" id="WP_304122731.1">
    <property type="nucleotide sequence ID" value="NZ_DYZA01000170.1"/>
</dbReference>
<evidence type="ECO:0000256" key="4">
    <source>
        <dbReference type="ARBA" id="ARBA00023136"/>
    </source>
</evidence>
<dbReference type="InterPro" id="IPR006260">
    <property type="entry name" value="TonB/TolA_C"/>
</dbReference>
<proteinExistence type="predicted"/>
<dbReference type="Pfam" id="PF03544">
    <property type="entry name" value="TonB_C"/>
    <property type="match status" value="1"/>
</dbReference>
<feature type="domain" description="TonB C-terminal" evidence="6">
    <location>
        <begin position="104"/>
        <end position="168"/>
    </location>
</feature>
<evidence type="ECO:0000313" key="8">
    <source>
        <dbReference type="Proteomes" id="UP000698963"/>
    </source>
</evidence>
<keyword evidence="2" id="KW-0812">Transmembrane</keyword>
<gene>
    <name evidence="7" type="ORF">K8W16_08580</name>
</gene>
<feature type="compositionally biased region" description="Low complexity" evidence="5">
    <location>
        <begin position="47"/>
        <end position="58"/>
    </location>
</feature>
<dbReference type="AlphaFoldDB" id="A0A921DRI8"/>
<accession>A0A921DRI8</accession>
<evidence type="ECO:0000256" key="1">
    <source>
        <dbReference type="ARBA" id="ARBA00004167"/>
    </source>
</evidence>
<name>A0A921DRI8_9BACT</name>
<comment type="caution">
    <text evidence="7">The sequence shown here is derived from an EMBL/GenBank/DDBJ whole genome shotgun (WGS) entry which is preliminary data.</text>
</comment>
<dbReference type="Proteomes" id="UP000698963">
    <property type="component" value="Unassembled WGS sequence"/>
</dbReference>
<dbReference type="GO" id="GO:0055085">
    <property type="term" value="P:transmembrane transport"/>
    <property type="evidence" value="ECO:0007669"/>
    <property type="project" value="InterPro"/>
</dbReference>
<reference evidence="7" key="1">
    <citation type="journal article" date="2021" name="PeerJ">
        <title>Extensive microbial diversity within the chicken gut microbiome revealed by metagenomics and culture.</title>
        <authorList>
            <person name="Gilroy R."/>
            <person name="Ravi A."/>
            <person name="Getino M."/>
            <person name="Pursley I."/>
            <person name="Horton D.L."/>
            <person name="Alikhan N.F."/>
            <person name="Baker D."/>
            <person name="Gharbi K."/>
            <person name="Hall N."/>
            <person name="Watson M."/>
            <person name="Adriaenssens E.M."/>
            <person name="Foster-Nyarko E."/>
            <person name="Jarju S."/>
            <person name="Secka A."/>
            <person name="Antonio M."/>
            <person name="Oren A."/>
            <person name="Chaudhuri R.R."/>
            <person name="La Ragione R."/>
            <person name="Hildebrand F."/>
            <person name="Pallen M.J."/>
        </authorList>
    </citation>
    <scope>NUCLEOTIDE SEQUENCE</scope>
    <source>
        <strain evidence="7">ChiGjej2B2-19336</strain>
    </source>
</reference>
<reference evidence="7" key="2">
    <citation type="submission" date="2021-09" db="EMBL/GenBank/DDBJ databases">
        <authorList>
            <person name="Gilroy R."/>
        </authorList>
    </citation>
    <scope>NUCLEOTIDE SEQUENCE</scope>
    <source>
        <strain evidence="7">ChiGjej2B2-19336</strain>
    </source>
</reference>
<dbReference type="EMBL" id="DYZA01000170">
    <property type="protein sequence ID" value="HJD97684.1"/>
    <property type="molecule type" value="Genomic_DNA"/>
</dbReference>
<dbReference type="SUPFAM" id="SSF74653">
    <property type="entry name" value="TolA/TonB C-terminal domain"/>
    <property type="match status" value="1"/>
</dbReference>
<protein>
    <submittedName>
        <fullName evidence="7">Energy transducer TonB</fullName>
    </submittedName>
</protein>
<comment type="subcellular location">
    <subcellularLocation>
        <location evidence="1">Membrane</location>
        <topology evidence="1">Single-pass membrane protein</topology>
    </subcellularLocation>
</comment>
<dbReference type="GO" id="GO:0016020">
    <property type="term" value="C:membrane"/>
    <property type="evidence" value="ECO:0007669"/>
    <property type="project" value="UniProtKB-SubCell"/>
</dbReference>
<evidence type="ECO:0000256" key="2">
    <source>
        <dbReference type="ARBA" id="ARBA00022692"/>
    </source>
</evidence>
<feature type="region of interest" description="Disordered" evidence="5">
    <location>
        <begin position="43"/>
        <end position="71"/>
    </location>
</feature>